<evidence type="ECO:0000313" key="2">
    <source>
        <dbReference type="Proteomes" id="UP000789860"/>
    </source>
</evidence>
<accession>A0ACA9PSF0</accession>
<feature type="non-terminal residue" evidence="1">
    <location>
        <position position="65"/>
    </location>
</feature>
<evidence type="ECO:0000313" key="1">
    <source>
        <dbReference type="EMBL" id="CAG8722277.1"/>
    </source>
</evidence>
<sequence>GDKRKKIIKGVIEWILLDNQPLAAPRKKGFRCMMAIIDPKFLPPSNKLIKNEILLHYLNNVDHLR</sequence>
<feature type="non-terminal residue" evidence="1">
    <location>
        <position position="1"/>
    </location>
</feature>
<name>A0ACA9PSF0_9GLOM</name>
<dbReference type="EMBL" id="CAJVPM010048112">
    <property type="protein sequence ID" value="CAG8722277.1"/>
    <property type="molecule type" value="Genomic_DNA"/>
</dbReference>
<comment type="caution">
    <text evidence="1">The sequence shown here is derived from an EMBL/GenBank/DDBJ whole genome shotgun (WGS) entry which is preliminary data.</text>
</comment>
<gene>
    <name evidence="1" type="ORF">SCALOS_LOCUS11300</name>
</gene>
<reference evidence="1" key="1">
    <citation type="submission" date="2021-06" db="EMBL/GenBank/DDBJ databases">
        <authorList>
            <person name="Kallberg Y."/>
            <person name="Tangrot J."/>
            <person name="Rosling A."/>
        </authorList>
    </citation>
    <scope>NUCLEOTIDE SEQUENCE</scope>
    <source>
        <strain evidence="1">AU212A</strain>
    </source>
</reference>
<keyword evidence="2" id="KW-1185">Reference proteome</keyword>
<dbReference type="Proteomes" id="UP000789860">
    <property type="component" value="Unassembled WGS sequence"/>
</dbReference>
<organism evidence="1 2">
    <name type="scientific">Scutellospora calospora</name>
    <dbReference type="NCBI Taxonomy" id="85575"/>
    <lineage>
        <taxon>Eukaryota</taxon>
        <taxon>Fungi</taxon>
        <taxon>Fungi incertae sedis</taxon>
        <taxon>Mucoromycota</taxon>
        <taxon>Glomeromycotina</taxon>
        <taxon>Glomeromycetes</taxon>
        <taxon>Diversisporales</taxon>
        <taxon>Gigasporaceae</taxon>
        <taxon>Scutellospora</taxon>
    </lineage>
</organism>
<protein>
    <submittedName>
        <fullName evidence="1">4390_t:CDS:1</fullName>
    </submittedName>
</protein>
<proteinExistence type="predicted"/>